<dbReference type="InterPro" id="IPR003764">
    <property type="entry name" value="GlcNAc_6-P_deAcase"/>
</dbReference>
<comment type="cofactor">
    <cofactor evidence="8">
        <name>a divalent metal cation</name>
        <dbReference type="ChEBI" id="CHEBI:60240"/>
    </cofactor>
    <text evidence="8">Binds 1 divalent metal cation per subunit.</text>
</comment>
<keyword evidence="3 5" id="KW-0378">Hydrolase</keyword>
<dbReference type="AlphaFoldDB" id="A0A238JFB5"/>
<accession>A0A238JFB5</accession>
<dbReference type="InterPro" id="IPR032466">
    <property type="entry name" value="Metal_Hydrolase"/>
</dbReference>
<evidence type="ECO:0000259" key="9">
    <source>
        <dbReference type="Pfam" id="PF01979"/>
    </source>
</evidence>
<evidence type="ECO:0000313" key="10">
    <source>
        <dbReference type="EMBL" id="SMX28652.1"/>
    </source>
</evidence>
<dbReference type="Pfam" id="PF01979">
    <property type="entry name" value="Amidohydro_1"/>
    <property type="match status" value="1"/>
</dbReference>
<evidence type="ECO:0000256" key="7">
    <source>
        <dbReference type="PIRSR" id="PIRSR038994-2"/>
    </source>
</evidence>
<evidence type="ECO:0000256" key="4">
    <source>
        <dbReference type="ARBA" id="ARBA00023277"/>
    </source>
</evidence>
<dbReference type="Gene3D" id="3.20.20.140">
    <property type="entry name" value="Metal-dependent hydrolases"/>
    <property type="match status" value="1"/>
</dbReference>
<dbReference type="OrthoDB" id="9776488at2"/>
<dbReference type="GO" id="GO:0046872">
    <property type="term" value="F:metal ion binding"/>
    <property type="evidence" value="ECO:0007669"/>
    <property type="project" value="UniProtKB-KW"/>
</dbReference>
<evidence type="ECO:0000256" key="3">
    <source>
        <dbReference type="ARBA" id="ARBA00022801"/>
    </source>
</evidence>
<proteinExistence type="inferred from homology"/>
<dbReference type="RefSeq" id="WP_099246148.1">
    <property type="nucleotide sequence ID" value="NZ_FXXP01000002.1"/>
</dbReference>
<evidence type="ECO:0000256" key="6">
    <source>
        <dbReference type="PIRSR" id="PIRSR038994-1"/>
    </source>
</evidence>
<comment type="similarity">
    <text evidence="1 5">Belongs to the metallo-dependent hydrolases superfamily. NagA family.</text>
</comment>
<dbReference type="EC" id="3.5.1.25" evidence="10"/>
<dbReference type="Proteomes" id="UP000225972">
    <property type="component" value="Unassembled WGS sequence"/>
</dbReference>
<reference evidence="11" key="1">
    <citation type="submission" date="2017-05" db="EMBL/GenBank/DDBJ databases">
        <authorList>
            <person name="Rodrigo-Torres L."/>
            <person name="Arahal R. D."/>
            <person name="Lucena T."/>
        </authorList>
    </citation>
    <scope>NUCLEOTIDE SEQUENCE [LARGE SCALE GENOMIC DNA]</scope>
    <source>
        <strain evidence="11">CECT 8649</strain>
    </source>
</reference>
<dbReference type="InterPro" id="IPR006680">
    <property type="entry name" value="Amidohydro-rel"/>
</dbReference>
<feature type="binding site" evidence="7">
    <location>
        <begin position="226"/>
        <end position="227"/>
    </location>
    <ligand>
        <name>substrate</name>
    </ligand>
</feature>
<dbReference type="PANTHER" id="PTHR11113:SF14">
    <property type="entry name" value="N-ACETYLGLUCOSAMINE-6-PHOSPHATE DEACETYLASE"/>
    <property type="match status" value="1"/>
</dbReference>
<organism evidence="10 11">
    <name type="scientific">Pelagimonas phthalicica</name>
    <dbReference type="NCBI Taxonomy" id="1037362"/>
    <lineage>
        <taxon>Bacteria</taxon>
        <taxon>Pseudomonadati</taxon>
        <taxon>Pseudomonadota</taxon>
        <taxon>Alphaproteobacteria</taxon>
        <taxon>Rhodobacterales</taxon>
        <taxon>Roseobacteraceae</taxon>
        <taxon>Pelagimonas</taxon>
    </lineage>
</organism>
<evidence type="ECO:0000256" key="1">
    <source>
        <dbReference type="ARBA" id="ARBA00010716"/>
    </source>
</evidence>
<dbReference type="SUPFAM" id="SSF51556">
    <property type="entry name" value="Metallo-dependent hydrolases"/>
    <property type="match status" value="1"/>
</dbReference>
<evidence type="ECO:0000256" key="2">
    <source>
        <dbReference type="ARBA" id="ARBA00022723"/>
    </source>
</evidence>
<dbReference type="PANTHER" id="PTHR11113">
    <property type="entry name" value="N-ACETYLGLUCOSAMINE-6-PHOSPHATE DEACETYLASE"/>
    <property type="match status" value="1"/>
</dbReference>
<feature type="active site" description="Proton donor/acceptor" evidence="6">
    <location>
        <position position="282"/>
    </location>
</feature>
<evidence type="ECO:0000256" key="8">
    <source>
        <dbReference type="PIRSR" id="PIRSR038994-3"/>
    </source>
</evidence>
<feature type="binding site" evidence="8">
    <location>
        <position position="136"/>
    </location>
    <ligand>
        <name>Zn(2+)</name>
        <dbReference type="ChEBI" id="CHEBI:29105"/>
    </ligand>
</feature>
<dbReference type="InterPro" id="IPR011059">
    <property type="entry name" value="Metal-dep_hydrolase_composite"/>
</dbReference>
<dbReference type="GO" id="GO:0008448">
    <property type="term" value="F:N-acetylglucosamine-6-phosphate deacetylase activity"/>
    <property type="evidence" value="ECO:0007669"/>
    <property type="project" value="UniProtKB-EC"/>
</dbReference>
<protein>
    <submittedName>
        <fullName evidence="10">N-acetylglucosamine-6-phosphate deacetylase</fullName>
        <ecNumber evidence="10">3.5.1.25</ecNumber>
    </submittedName>
</protein>
<dbReference type="PIRSF" id="PIRSF038994">
    <property type="entry name" value="NagA"/>
    <property type="match status" value="1"/>
</dbReference>
<feature type="binding site" evidence="7">
    <location>
        <position position="234"/>
    </location>
    <ligand>
        <name>substrate</name>
    </ligand>
</feature>
<feature type="domain" description="Amidohydrolase-related" evidence="9">
    <location>
        <begin position="58"/>
        <end position="354"/>
    </location>
</feature>
<feature type="binding site" evidence="7">
    <location>
        <position position="258"/>
    </location>
    <ligand>
        <name>substrate</name>
    </ligand>
</feature>
<feature type="binding site" evidence="7">
    <location>
        <position position="147"/>
    </location>
    <ligand>
        <name>substrate</name>
    </ligand>
</feature>
<dbReference type="EMBL" id="FXXP01000002">
    <property type="protein sequence ID" value="SMX28652.1"/>
    <property type="molecule type" value="Genomic_DNA"/>
</dbReference>
<dbReference type="Gene3D" id="2.30.40.10">
    <property type="entry name" value="Urease, subunit C, domain 1"/>
    <property type="match status" value="1"/>
</dbReference>
<sequence length="383" mass="40555">MTDGSTQESVTFRNGRIFDGERFHDHHAISFVGGRQTGFGHKEAFVDQGRVVDLGGDILSPGYVDLQVNGGDGIMLGDAPSVETVRRITKAHRSLGVTRILPTLITDTPENTRATIEAVAEACRQKVLGVAGAHLEGPHLSVARKGAHDAALIREMTDNDLTLLLDAAKALPCLKVTLAPENVTEAQVSRLSEAGIVVSLGHTDASYETCMRYFKAGARCVTHLFNAMSQLGNREPGLVGAALDCGEADAGIIVDAVHVHPKTARAAWAAKTKPGSFYLVSDAMAVAGTNVQEFQLNGRVICRDNGQLRLQDGTLAGADLDLTTAIRVAVEQVGLSLEEALQAATVVPAQVINTPLANPVQPGCEMSELIRISRDLTSVDVLG</sequence>
<dbReference type="SUPFAM" id="SSF51338">
    <property type="entry name" value="Composite domain of metallo-dependent hydrolases"/>
    <property type="match status" value="1"/>
</dbReference>
<evidence type="ECO:0000313" key="11">
    <source>
        <dbReference type="Proteomes" id="UP000225972"/>
    </source>
</evidence>
<keyword evidence="11" id="KW-1185">Reference proteome</keyword>
<name>A0A238JFB5_9RHOB</name>
<dbReference type="NCBIfam" id="TIGR00221">
    <property type="entry name" value="nagA"/>
    <property type="match status" value="1"/>
</dbReference>
<gene>
    <name evidence="10" type="primary">nagA</name>
    <name evidence="10" type="ORF">TRP8649_02777</name>
</gene>
<dbReference type="GO" id="GO:0006046">
    <property type="term" value="P:N-acetylglucosamine catabolic process"/>
    <property type="evidence" value="ECO:0007669"/>
    <property type="project" value="TreeGrafter"/>
</dbReference>
<evidence type="ECO:0000256" key="5">
    <source>
        <dbReference type="PIRNR" id="PIRNR038994"/>
    </source>
</evidence>
<feature type="binding site" evidence="7">
    <location>
        <begin position="315"/>
        <end position="317"/>
    </location>
    <ligand>
        <name>substrate</name>
    </ligand>
</feature>
<feature type="binding site" evidence="8">
    <location>
        <position position="202"/>
    </location>
    <ligand>
        <name>Zn(2+)</name>
        <dbReference type="ChEBI" id="CHEBI:29105"/>
    </ligand>
</feature>
<keyword evidence="2 8" id="KW-0479">Metal-binding</keyword>
<keyword evidence="4 5" id="KW-0119">Carbohydrate metabolism</keyword>
<feature type="binding site" evidence="8">
    <location>
        <position position="223"/>
    </location>
    <ligand>
        <name>Zn(2+)</name>
        <dbReference type="ChEBI" id="CHEBI:29105"/>
    </ligand>
</feature>